<feature type="compositionally biased region" description="Polar residues" evidence="2">
    <location>
        <begin position="1369"/>
        <end position="1393"/>
    </location>
</feature>
<feature type="region of interest" description="Disordered" evidence="2">
    <location>
        <begin position="196"/>
        <end position="219"/>
    </location>
</feature>
<dbReference type="InParanoid" id="I7M2X7"/>
<dbReference type="RefSeq" id="XP_001021738.3">
    <property type="nucleotide sequence ID" value="XM_001021738.3"/>
</dbReference>
<feature type="compositionally biased region" description="Low complexity" evidence="2">
    <location>
        <begin position="1043"/>
        <end position="1056"/>
    </location>
</feature>
<reference evidence="5" key="1">
    <citation type="journal article" date="2006" name="PLoS Biol.">
        <title>Macronuclear genome sequence of the ciliate Tetrahymena thermophila, a model eukaryote.</title>
        <authorList>
            <person name="Eisen J.A."/>
            <person name="Coyne R.S."/>
            <person name="Wu M."/>
            <person name="Wu D."/>
            <person name="Thiagarajan M."/>
            <person name="Wortman J.R."/>
            <person name="Badger J.H."/>
            <person name="Ren Q."/>
            <person name="Amedeo P."/>
            <person name="Jones K.M."/>
            <person name="Tallon L.J."/>
            <person name="Delcher A.L."/>
            <person name="Salzberg S.L."/>
            <person name="Silva J.C."/>
            <person name="Haas B.J."/>
            <person name="Majoros W.H."/>
            <person name="Farzad M."/>
            <person name="Carlton J.M."/>
            <person name="Smith R.K. Jr."/>
            <person name="Garg J."/>
            <person name="Pearlman R.E."/>
            <person name="Karrer K.M."/>
            <person name="Sun L."/>
            <person name="Manning G."/>
            <person name="Elde N.C."/>
            <person name="Turkewitz A.P."/>
            <person name="Asai D.J."/>
            <person name="Wilkes D.E."/>
            <person name="Wang Y."/>
            <person name="Cai H."/>
            <person name="Collins K."/>
            <person name="Stewart B.A."/>
            <person name="Lee S.R."/>
            <person name="Wilamowska K."/>
            <person name="Weinberg Z."/>
            <person name="Ruzzo W.L."/>
            <person name="Wloga D."/>
            <person name="Gaertig J."/>
            <person name="Frankel J."/>
            <person name="Tsao C.-C."/>
            <person name="Gorovsky M.A."/>
            <person name="Keeling P.J."/>
            <person name="Waller R.F."/>
            <person name="Patron N.J."/>
            <person name="Cherry J.M."/>
            <person name="Stover N.A."/>
            <person name="Krieger C.J."/>
            <person name="del Toro C."/>
            <person name="Ryder H.F."/>
            <person name="Williamson S.C."/>
            <person name="Barbeau R.A."/>
            <person name="Hamilton E.P."/>
            <person name="Orias E."/>
        </authorList>
    </citation>
    <scope>NUCLEOTIDE SEQUENCE [LARGE SCALE GENOMIC DNA]</scope>
    <source>
        <strain evidence="5">SB210</strain>
    </source>
</reference>
<name>I7M2X7_TETTS</name>
<evidence type="ECO:0000259" key="3">
    <source>
        <dbReference type="PROSITE" id="PS51823"/>
    </source>
</evidence>
<dbReference type="CDD" id="cd15466">
    <property type="entry name" value="CLU-central"/>
    <property type="match status" value="1"/>
</dbReference>
<feature type="domain" description="Clu" evidence="3">
    <location>
        <begin position="205"/>
        <end position="601"/>
    </location>
</feature>
<dbReference type="Proteomes" id="UP000009168">
    <property type="component" value="Unassembled WGS sequence"/>
</dbReference>
<evidence type="ECO:0000313" key="4">
    <source>
        <dbReference type="EMBL" id="EAS01492.3"/>
    </source>
</evidence>
<dbReference type="InterPro" id="IPR027523">
    <property type="entry name" value="CLU_prot"/>
</dbReference>
<keyword evidence="4" id="KW-0396">Initiation factor</keyword>
<evidence type="ECO:0000256" key="1">
    <source>
        <dbReference type="ARBA" id="ARBA00022490"/>
    </source>
</evidence>
<dbReference type="InterPro" id="IPR011990">
    <property type="entry name" value="TPR-like_helical_dom_sf"/>
</dbReference>
<dbReference type="SUPFAM" id="SSF48452">
    <property type="entry name" value="TPR-like"/>
    <property type="match status" value="1"/>
</dbReference>
<dbReference type="GeneID" id="7828829"/>
<dbReference type="PANTHER" id="PTHR12601:SF6">
    <property type="entry name" value="CLUSTERED MITOCHONDRIA PROTEIN HOMOLOG"/>
    <property type="match status" value="1"/>
</dbReference>
<accession>I7M2X7</accession>
<dbReference type="InterPro" id="IPR025697">
    <property type="entry name" value="CLU_dom"/>
</dbReference>
<keyword evidence="1" id="KW-0963">Cytoplasm</keyword>
<feature type="region of interest" description="Disordered" evidence="2">
    <location>
        <begin position="1024"/>
        <end position="1061"/>
    </location>
</feature>
<dbReference type="PROSITE" id="PS51823">
    <property type="entry name" value="CLU"/>
    <property type="match status" value="1"/>
</dbReference>
<feature type="compositionally biased region" description="Polar residues" evidence="2">
    <location>
        <begin position="203"/>
        <end position="215"/>
    </location>
</feature>
<sequence length="1569" mass="185364">MASNDNSKISQSALAALQRYCQQNNYIRCEKLSQSGYAWNQRILFVNSQYIAYYNVTKSFDENKFKQKVLLSNLTQLSHPTSEISLQRAKNCITIVFQTKYCQNYKSKRNSNESENDQDIGHTLWIFKFDPKKYDIFTEQIPNQFQNSEQNEGQQQYQQQQKLNANQDSSLIMQNNQNIQQQYQMQQSRYGQQQNASVVASRYKQSPQRQQANLQNDKESKKKRMRIKWDYRYNNLWEEYYSVFMENKNKSNYNFDLDFENKFGLKLFAFIGEFRKQAVENVRNIIHELIFPVKLRRYLEVKNNHPMYQFKNRNERAYLVDGIFIRVAQIEIFSKESLQLKKRSDSSQKNQMKDIISDTQENKQVSSQQTEIYRNLETKMIAHEFRSNDIIADAIHQFIMSSIESFEKTKDNQEIKEKDLFSLRIPLTCQIDYLGFTCLCSTVAPLLLPLKKKQIRQQNEDDLENLIRSEKNANNLSLIHGLTRNGVYLEYESQKLIDDLELLGDCLKLKPFQINGIRDKISKQINVYISLLTEVHCLKNKDLIQSDIKNEVEGETRDKKLKRLKILHSKQKKSDKSDIQEHNKFYLMKTATTFPLQVDVDGDKQKMDLFKNRLRPEFLSMIQCSLSNGAFLNSNNSVNTDQDDLLLASACLKLMSDGIKNLVEDLQNMVIQPIGTEQLSYYFHFYGVNMRHLGKVASRSNLPHIKEICITDMIARSSKKILRANLAKLIVNHYSQSQGYSTYEISQKIENLLKRDDTVKEYSEYDYEREFITVQDNIDYNKGKTSSIDKRISDGDKKPAGKNGIVQRENSEDEHINLSDQKKQDDDQIYEEEHEFQQRFDENIQSIKNEMAYKFQEVLKEAHLECLNLMFTKDQQSIDFWNEILIPQIQQDFDYTITYEQASSLSHGYLLHAISYHWRLSFNKKYEIKIFDKIQPSDHNNFIDIHVHSKVYQFRTLKINQITKDYNKCINLGQYDEAITYMKIKKKNYQLTYDKILTAPAPHLENDLTVEIVDANLMKLDAKNKELQNQKTKKGNRYRSYSKRQSPPSSPSIQSQGTNPFQREMDEEKLLQEMIKDIKNVLATLPLKHAYSIKPMRTLIKIYTYINSNTKNTNLKEQNIKDCMDLQNYMLEYIKYHLGDHHPLNADLCAIQSDYNFLVQENEKALQSLSDAIKICKTILGGNHVKMSDLYQKQAIIFLNQKQNQKALQFFQLSKSIIENKFGPESINYGKICYEISKIYFSTSDLQQGIQLCKQAYQIFYQHGEDYIMQSLNCCRQCCEAALNLRQPKEVIEYAEKTWDILKQFDKKLKKSQRISYLEFIFEALLRIVIYSLRPEERNYLFCILLYCSTEKNPFRHIVNVQENKSKNENSVQNSSVERQPSNIDSSISQIGSPDSRMRGKTSFDLNLEEYEQNYEDNTLNIFEDYRQRVKKLKIQDLNQDQLERASLYPDYRIFNPQQIFEQFDQQNQVDVENKKKDLFEQLTKDISVSALDIIKNMFIDILSKKYIIPLKDFFINFKKYLAKNNDYEKLEQLDLYKTFIEIYGYVFFYKQLNNAEFSKYKILDYDPK</sequence>
<feature type="compositionally biased region" description="Basic and acidic residues" evidence="2">
    <location>
        <begin position="344"/>
        <end position="356"/>
    </location>
</feature>
<dbReference type="KEGG" id="tet:TTHERM_00152060"/>
<feature type="compositionally biased region" description="Basic residues" evidence="2">
    <location>
        <begin position="1031"/>
        <end position="1042"/>
    </location>
</feature>
<feature type="region of interest" description="Disordered" evidence="2">
    <location>
        <begin position="785"/>
        <end position="804"/>
    </location>
</feature>
<keyword evidence="5" id="KW-1185">Reference proteome</keyword>
<feature type="region of interest" description="Disordered" evidence="2">
    <location>
        <begin position="1366"/>
        <end position="1399"/>
    </location>
</feature>
<dbReference type="EMBL" id="GG662603">
    <property type="protein sequence ID" value="EAS01492.3"/>
    <property type="molecule type" value="Genomic_DNA"/>
</dbReference>
<keyword evidence="4" id="KW-0648">Protein biosynthesis</keyword>
<feature type="region of interest" description="Disordered" evidence="2">
    <location>
        <begin position="344"/>
        <end position="368"/>
    </location>
</feature>
<evidence type="ECO:0000256" key="2">
    <source>
        <dbReference type="SAM" id="MobiDB-lite"/>
    </source>
</evidence>
<gene>
    <name evidence="4" type="ORF">TTHERM_00152060</name>
</gene>
<organism evidence="4 5">
    <name type="scientific">Tetrahymena thermophila (strain SB210)</name>
    <dbReference type="NCBI Taxonomy" id="312017"/>
    <lineage>
        <taxon>Eukaryota</taxon>
        <taxon>Sar</taxon>
        <taxon>Alveolata</taxon>
        <taxon>Ciliophora</taxon>
        <taxon>Intramacronucleata</taxon>
        <taxon>Oligohymenophorea</taxon>
        <taxon>Hymenostomatida</taxon>
        <taxon>Tetrahymenina</taxon>
        <taxon>Tetrahymenidae</taxon>
        <taxon>Tetrahymena</taxon>
    </lineage>
</organism>
<dbReference type="OrthoDB" id="626167at2759"/>
<feature type="compositionally biased region" description="Basic and acidic residues" evidence="2">
    <location>
        <begin position="785"/>
        <end position="799"/>
    </location>
</feature>
<proteinExistence type="predicted"/>
<dbReference type="GO" id="GO:0005737">
    <property type="term" value="C:cytoplasm"/>
    <property type="evidence" value="ECO:0007669"/>
    <property type="project" value="TreeGrafter"/>
</dbReference>
<dbReference type="InterPro" id="IPR033646">
    <property type="entry name" value="CLU-central"/>
</dbReference>
<dbReference type="GO" id="GO:0003743">
    <property type="term" value="F:translation initiation factor activity"/>
    <property type="evidence" value="ECO:0007669"/>
    <property type="project" value="UniProtKB-KW"/>
</dbReference>
<dbReference type="PANTHER" id="PTHR12601">
    <property type="entry name" value="EUKARYOTIC TRANSLATION INITIATION FACTOR 3 SUBUNIT EIF-3"/>
    <property type="match status" value="1"/>
</dbReference>
<dbReference type="Pfam" id="PF12807">
    <property type="entry name" value="eIF3_p135"/>
    <property type="match status" value="1"/>
</dbReference>
<dbReference type="Gene3D" id="1.25.40.10">
    <property type="entry name" value="Tetratricopeptide repeat domain"/>
    <property type="match status" value="1"/>
</dbReference>
<protein>
    <submittedName>
        <fullName evidence="4">Translation initiation factor eIF3 subunit</fullName>
    </submittedName>
</protein>
<feature type="compositionally biased region" description="Polar residues" evidence="2">
    <location>
        <begin position="357"/>
        <end position="368"/>
    </location>
</feature>
<evidence type="ECO:0000313" key="5">
    <source>
        <dbReference type="Proteomes" id="UP000009168"/>
    </source>
</evidence>